<dbReference type="RefSeq" id="WP_181885837.1">
    <property type="nucleotide sequence ID" value="NZ_CP059472.1"/>
</dbReference>
<gene>
    <name evidence="2" type="ORF">H1R16_02390</name>
    <name evidence="1" type="ORF">H2507_00880</name>
</gene>
<name>A0A7D7LMZ4_9FLAO</name>
<dbReference type="KEGG" id="cbau:H1R16_02390"/>
<dbReference type="AlphaFoldDB" id="A0A7D7LMZ4"/>
<proteinExistence type="predicted"/>
<sequence>MGKISSKLFLMGCLIVIIMAFAVTYLLGTMEVRSTLTHCKYTVGTMTSDWHHRNNNGFGTDFSYEVEGIVFNRITHSDLRKGEKYLVMYDSLNPSGSLLLDKHKVPARIEAPFKGWKFSEIPIAIDSSDLSMYIIKLNLD</sequence>
<evidence type="ECO:0000313" key="1">
    <source>
        <dbReference type="EMBL" id="MBA5245715.1"/>
    </source>
</evidence>
<evidence type="ECO:0000313" key="2">
    <source>
        <dbReference type="EMBL" id="QMS98879.1"/>
    </source>
</evidence>
<dbReference type="Proteomes" id="UP000515349">
    <property type="component" value="Chromosome"/>
</dbReference>
<reference evidence="1" key="3">
    <citation type="submission" date="2020-07" db="EMBL/GenBank/DDBJ databases">
        <authorList>
            <person name="Yang C."/>
        </authorList>
    </citation>
    <scope>NUCLEOTIDE SEQUENCE</scope>
    <source>
        <strain evidence="1">Cx-624</strain>
    </source>
</reference>
<protein>
    <submittedName>
        <fullName evidence="2">Uncharacterized protein</fullName>
    </submittedName>
</protein>
<reference evidence="4" key="2">
    <citation type="submission" date="2020-07" db="EMBL/GenBank/DDBJ databases">
        <title>Flavobacterium sp. xlx-214.</title>
        <authorList>
            <person name="Yang C."/>
        </authorList>
    </citation>
    <scope>NUCLEOTIDE SEQUENCE [LARGE SCALE GENOMIC DNA]</scope>
    <source>
        <strain evidence="4">CX-624</strain>
    </source>
</reference>
<keyword evidence="4" id="KW-1185">Reference proteome</keyword>
<reference evidence="2 3" key="1">
    <citation type="submission" date="2020-07" db="EMBL/GenBank/DDBJ databases">
        <title>Chryseobacterium sp.cx-624.</title>
        <authorList>
            <person name="Yang C."/>
        </authorList>
    </citation>
    <scope>NUCLEOTIDE SEQUENCE [LARGE SCALE GENOMIC DNA]</scope>
    <source>
        <strain evidence="3">cx-624</strain>
        <strain evidence="2">Cx-624</strain>
    </source>
</reference>
<organism evidence="2 3">
    <name type="scientific">Marnyiella aurantia</name>
    <dbReference type="NCBI Taxonomy" id="2758037"/>
    <lineage>
        <taxon>Bacteria</taxon>
        <taxon>Pseudomonadati</taxon>
        <taxon>Bacteroidota</taxon>
        <taxon>Flavobacteriia</taxon>
        <taxon>Flavobacteriales</taxon>
        <taxon>Weeksellaceae</taxon>
        <taxon>Marnyiella</taxon>
    </lineage>
</organism>
<evidence type="ECO:0000313" key="3">
    <source>
        <dbReference type="Proteomes" id="UP000515349"/>
    </source>
</evidence>
<evidence type="ECO:0000313" key="4">
    <source>
        <dbReference type="Proteomes" id="UP000539710"/>
    </source>
</evidence>
<dbReference type="Proteomes" id="UP000539710">
    <property type="component" value="Unassembled WGS sequence"/>
</dbReference>
<dbReference type="EMBL" id="JACEUX010000001">
    <property type="protein sequence ID" value="MBA5245715.1"/>
    <property type="molecule type" value="Genomic_DNA"/>
</dbReference>
<dbReference type="EMBL" id="CP059472">
    <property type="protein sequence ID" value="QMS98879.1"/>
    <property type="molecule type" value="Genomic_DNA"/>
</dbReference>
<accession>A0A7D7LMZ4</accession>